<proteinExistence type="predicted"/>
<dbReference type="Proteomes" id="UP000001730">
    <property type="component" value="Chromosome 1"/>
</dbReference>
<dbReference type="KEGG" id="vsa:VSAL_p840_47"/>
<geneLocation type="plasmid" evidence="3 4">
    <name>pVSAL840</name>
</geneLocation>
<dbReference type="KEGG" id="vsa:VSAL_I0032"/>
<dbReference type="EMBL" id="FM178381">
    <property type="protein sequence ID" value="CAQ81906.1"/>
    <property type="molecule type" value="Genomic_DNA"/>
</dbReference>
<dbReference type="eggNOG" id="ENOG5032GQE">
    <property type="taxonomic scope" value="Bacteria"/>
</dbReference>
<evidence type="ECO:0000313" key="4">
    <source>
        <dbReference type="Proteomes" id="UP000001730"/>
    </source>
</evidence>
<dbReference type="HOGENOM" id="CLU_1944172_0_0_6"/>
<name>B6ENY5_ALISL</name>
<keyword evidence="4" id="KW-1185">Reference proteome</keyword>
<feature type="signal peptide" evidence="1">
    <location>
        <begin position="1"/>
        <end position="17"/>
    </location>
</feature>
<dbReference type="AlphaFoldDB" id="B6ENY5"/>
<dbReference type="Proteomes" id="UP000001730">
    <property type="component" value="Plasmid pVSAL840"/>
</dbReference>
<organism evidence="2 4">
    <name type="scientific">Aliivibrio salmonicida (strain LFI1238)</name>
    <name type="common">Vibrio salmonicida (strain LFI1238)</name>
    <dbReference type="NCBI Taxonomy" id="316275"/>
    <lineage>
        <taxon>Bacteria</taxon>
        <taxon>Pseudomonadati</taxon>
        <taxon>Pseudomonadota</taxon>
        <taxon>Gammaproteobacteria</taxon>
        <taxon>Vibrionales</taxon>
        <taxon>Vibrionaceae</taxon>
        <taxon>Aliivibrio</taxon>
    </lineage>
</organism>
<feature type="chain" id="PRO_5014300136" evidence="1">
    <location>
        <begin position="18"/>
        <end position="129"/>
    </location>
</feature>
<evidence type="ECO:0000313" key="3">
    <source>
        <dbReference type="EMBL" id="CAQ81906.1"/>
    </source>
</evidence>
<dbReference type="EMBL" id="FM178379">
    <property type="protein sequence ID" value="CAQ77717.1"/>
    <property type="molecule type" value="Genomic_DNA"/>
</dbReference>
<sequence>MKKLLLLMYVFSCSVSAFPMKDIYNNLDITSFNSSLMPLRKGEERTFKDFNKKLPTPIFSEKNILLDDDYWTYSLTVIKASSDNDYYVCFKDKAKMGTYDSQKPMIIRKYERYYVAISSSSNVCDDYAK</sequence>
<dbReference type="RefSeq" id="WP_012548885.1">
    <property type="nucleotide sequence ID" value="NC_011311.1"/>
</dbReference>
<accession>B6ENY5</accession>
<evidence type="ECO:0000256" key="1">
    <source>
        <dbReference type="SAM" id="SignalP"/>
    </source>
</evidence>
<keyword evidence="1" id="KW-0732">Signal</keyword>
<reference evidence="2 4" key="1">
    <citation type="journal article" date="2008" name="BMC Genomics">
        <title>The genome sequence of the fish pathogen Aliivibrio salmonicida strain LFI1238 shows extensive evidence of gene decay.</title>
        <authorList>
            <person name="Hjerde E."/>
            <person name="Lorentzen M.S."/>
            <person name="Holden M.T."/>
            <person name="Seeger K."/>
            <person name="Paulsen S."/>
            <person name="Bason N."/>
            <person name="Churcher C."/>
            <person name="Harris D."/>
            <person name="Norbertczak H."/>
            <person name="Quail M.A."/>
            <person name="Sanders S."/>
            <person name="Thurston S."/>
            <person name="Parkhill J."/>
            <person name="Willassen N.P."/>
            <person name="Thomson N.R."/>
        </authorList>
    </citation>
    <scope>NUCLEOTIDE SEQUENCE [LARGE SCALE GENOMIC DNA]</scope>
    <source>
        <strain evidence="2 4">LFI1238</strain>
        <plasmid evidence="3">pVSAL840</plasmid>
    </source>
</reference>
<keyword evidence="3" id="KW-0614">Plasmid</keyword>
<protein>
    <submittedName>
        <fullName evidence="2">Putative exported protein</fullName>
    </submittedName>
</protein>
<gene>
    <name evidence="2" type="ordered locus">VSAL_I0032</name>
    <name evidence="3" type="ordered locus">VSAL_p840_47</name>
</gene>
<evidence type="ECO:0000313" key="2">
    <source>
        <dbReference type="EMBL" id="CAQ77717.1"/>
    </source>
</evidence>